<comment type="caution">
    <text evidence="2">The sequence shown here is derived from an EMBL/GenBank/DDBJ whole genome shotgun (WGS) entry which is preliminary data.</text>
</comment>
<evidence type="ECO:0000313" key="3">
    <source>
        <dbReference type="Proteomes" id="UP000673552"/>
    </source>
</evidence>
<dbReference type="Proteomes" id="UP000673552">
    <property type="component" value="Unassembled WGS sequence"/>
</dbReference>
<evidence type="ECO:0000256" key="1">
    <source>
        <dbReference type="SAM" id="Phobius"/>
    </source>
</evidence>
<evidence type="ECO:0000313" key="2">
    <source>
        <dbReference type="EMBL" id="KAG5475246.1"/>
    </source>
</evidence>
<keyword evidence="1" id="KW-1133">Transmembrane helix</keyword>
<dbReference type="AlphaFoldDB" id="A0A836GHP5"/>
<gene>
    <name evidence="2" type="ORF">LSCM1_03357</name>
</gene>
<organism evidence="2 3">
    <name type="scientific">Leishmania martiniquensis</name>
    <dbReference type="NCBI Taxonomy" id="1580590"/>
    <lineage>
        <taxon>Eukaryota</taxon>
        <taxon>Discoba</taxon>
        <taxon>Euglenozoa</taxon>
        <taxon>Kinetoplastea</taxon>
        <taxon>Metakinetoplastina</taxon>
        <taxon>Trypanosomatida</taxon>
        <taxon>Trypanosomatidae</taxon>
        <taxon>Leishmaniinae</taxon>
        <taxon>Leishmania</taxon>
    </lineage>
</organism>
<reference evidence="3" key="1">
    <citation type="journal article" date="2021" name="Microbiol. Resour. Announc.">
        <title>LGAAP: Leishmaniinae Genome Assembly and Annotation Pipeline.</title>
        <authorList>
            <person name="Almutairi H."/>
            <person name="Urbaniak M.D."/>
            <person name="Bates M.D."/>
            <person name="Jariyapan N."/>
            <person name="Kwakye-Nuako G."/>
            <person name="Thomaz-Soccol V."/>
            <person name="Al-Salem W.S."/>
            <person name="Dillon R.J."/>
            <person name="Bates P.A."/>
            <person name="Gatherer D."/>
        </authorList>
    </citation>
    <scope>NUCLEOTIDE SEQUENCE [LARGE SCALE GENOMIC DNA]</scope>
</reference>
<dbReference type="SMR" id="A0A836GHP5"/>
<keyword evidence="1" id="KW-0472">Membrane</keyword>
<dbReference type="KEGG" id="lmat:92513413"/>
<dbReference type="EMBL" id="JAFEUZ010000027">
    <property type="protein sequence ID" value="KAG5475246.1"/>
    <property type="molecule type" value="Genomic_DNA"/>
</dbReference>
<accession>A0A836GHP5</accession>
<sequence length="85" mass="9132">MLRRTAARHYQSVTASIGKGCVVPLKFDSLKPAYVPKSFTTQFFVLGAWSISNMITNFGIGFLIIAAANGGLSGAWPPDPHSLHP</sequence>
<reference evidence="3" key="2">
    <citation type="journal article" date="2021" name="Sci. Data">
        <title>Chromosome-scale genome sequencing, assembly and annotation of six genomes from subfamily Leishmaniinae.</title>
        <authorList>
            <person name="Almutairi H."/>
            <person name="Urbaniak M.D."/>
            <person name="Bates M.D."/>
            <person name="Jariyapan N."/>
            <person name="Kwakye-Nuako G."/>
            <person name="Thomaz Soccol V."/>
            <person name="Al-Salem W.S."/>
            <person name="Dillon R.J."/>
            <person name="Bates P.A."/>
            <person name="Gatherer D."/>
        </authorList>
    </citation>
    <scope>NUCLEOTIDE SEQUENCE [LARGE SCALE GENOMIC DNA]</scope>
</reference>
<proteinExistence type="predicted"/>
<dbReference type="OrthoDB" id="274898at2759"/>
<feature type="transmembrane region" description="Helical" evidence="1">
    <location>
        <begin position="43"/>
        <end position="68"/>
    </location>
</feature>
<keyword evidence="3" id="KW-1185">Reference proteome</keyword>
<protein>
    <submittedName>
        <fullName evidence="2">Uncharacterized protein</fullName>
    </submittedName>
</protein>
<dbReference type="GeneID" id="92513413"/>
<dbReference type="RefSeq" id="XP_067177511.1">
    <property type="nucleotide sequence ID" value="XM_067320901.1"/>
</dbReference>
<name>A0A836GHP5_9TRYP</name>
<keyword evidence="1" id="KW-0812">Transmembrane</keyword>